<protein>
    <submittedName>
        <fullName evidence="1">Uncharacterized protein</fullName>
    </submittedName>
</protein>
<reference evidence="1" key="1">
    <citation type="submission" date="2020-07" db="EMBL/GenBank/DDBJ databases">
        <authorList>
            <person name="Lin J."/>
        </authorList>
    </citation>
    <scope>NUCLEOTIDE SEQUENCE</scope>
</reference>
<gene>
    <name evidence="1" type="ORF">CB5_LOCUS29293</name>
</gene>
<sequence length="151" mass="17555">MLPLPLGTQAINRNACMNKEKSEASVVPAMDFRGNHHQQPRHHHGGHPNCGSHVEYYRDDRFNCEEDRTTYVTTVEKKTTVSEGPRHFANKPRGYKHKEVYEEDEVLERGKLVERDGYVICESERFGCEDEVDMETEEFVSRKHNYMVKAA</sequence>
<dbReference type="EMBL" id="CAJEUB010000011">
    <property type="protein sequence ID" value="CAD1846082.1"/>
    <property type="molecule type" value="Genomic_DNA"/>
</dbReference>
<dbReference type="AlphaFoldDB" id="A0A6V7QS71"/>
<accession>A0A6V7QS71</accession>
<organism evidence="1">
    <name type="scientific">Ananas comosus var. bracteatus</name>
    <name type="common">red pineapple</name>
    <dbReference type="NCBI Taxonomy" id="296719"/>
    <lineage>
        <taxon>Eukaryota</taxon>
        <taxon>Viridiplantae</taxon>
        <taxon>Streptophyta</taxon>
        <taxon>Embryophyta</taxon>
        <taxon>Tracheophyta</taxon>
        <taxon>Spermatophyta</taxon>
        <taxon>Magnoliopsida</taxon>
        <taxon>Liliopsida</taxon>
        <taxon>Poales</taxon>
        <taxon>Bromeliaceae</taxon>
        <taxon>Bromelioideae</taxon>
        <taxon>Ananas</taxon>
    </lineage>
</organism>
<evidence type="ECO:0000313" key="1">
    <source>
        <dbReference type="EMBL" id="CAD1846082.1"/>
    </source>
</evidence>
<proteinExistence type="predicted"/>
<name>A0A6V7QS71_ANACO</name>